<dbReference type="AlphaFoldDB" id="A0A2K2FQ38"/>
<evidence type="ECO:0000313" key="2">
    <source>
        <dbReference type="Proteomes" id="UP000236151"/>
    </source>
</evidence>
<keyword evidence="2" id="KW-1185">Reference proteome</keyword>
<reference evidence="1 2" key="1">
    <citation type="submission" date="2017-06" db="EMBL/GenBank/DDBJ databases">
        <title>Investigating the central metabolism of Clostridium thermosuccinogenes.</title>
        <authorList>
            <person name="Koendjbiharie J.G."/>
            <person name="van Kranenburg R."/>
        </authorList>
    </citation>
    <scope>NUCLEOTIDE SEQUENCE [LARGE SCALE GENOMIC DNA]</scope>
    <source>
        <strain evidence="1 2">DSM 5806</strain>
    </source>
</reference>
<dbReference type="Proteomes" id="UP000236151">
    <property type="component" value="Unassembled WGS sequence"/>
</dbReference>
<name>A0A2K2FQ38_9CLOT</name>
<organism evidence="1 2">
    <name type="scientific">Clostridium thermosuccinogenes</name>
    <dbReference type="NCBI Taxonomy" id="84032"/>
    <lineage>
        <taxon>Bacteria</taxon>
        <taxon>Bacillati</taxon>
        <taxon>Bacillota</taxon>
        <taxon>Clostridia</taxon>
        <taxon>Eubacteriales</taxon>
        <taxon>Clostridiaceae</taxon>
        <taxon>Clostridium</taxon>
    </lineage>
</organism>
<dbReference type="KEGG" id="cthd:CDO33_19015"/>
<comment type="caution">
    <text evidence="1">The sequence shown here is derived from an EMBL/GenBank/DDBJ whole genome shotgun (WGS) entry which is preliminary data.</text>
</comment>
<protein>
    <submittedName>
        <fullName evidence="1">Uncharacterized protein</fullName>
    </submittedName>
</protein>
<dbReference type="OrthoDB" id="146245at2"/>
<proteinExistence type="predicted"/>
<accession>A0A2K2FQ38</accession>
<dbReference type="EMBL" id="NIOJ01000006">
    <property type="protein sequence ID" value="PNU00874.1"/>
    <property type="molecule type" value="Genomic_DNA"/>
</dbReference>
<evidence type="ECO:0000313" key="1">
    <source>
        <dbReference type="EMBL" id="PNU00874.1"/>
    </source>
</evidence>
<sequence>MKVYEEVKLKVREGSKTGRKEALCVDEWVESFKDRYQKTWWNTPVSMPELGEPMDKSMKRQKEKDADMWINALYGKLEKFPSQVEKRAAWQEEAIRIARSAGAEILGIKSPKLSDIIFGDFARVTGAFIEEASSFNPGIRPVDIMQAMRNVWIMNCMQVLMGIEVEYTPSIFAYSMLYPVTDNYMDDAGISPQSKWRISRNFRRKLSGEGKKPENEHEEQIFRLVDRIEKQYPRREFPYVYDSLLCIHKAQERSLEQQGKDLSPYESNILDISFEKGGTSVLADAFLVKGILSKGDADFIFGFGAILQMIDDLQDAERDMNNGHMTIFSQTAKRWKLDSITNRLLNFLHHHMKSWMYYVNISQHEMIRLIESNCILLIMEAIARNKKFFSQSYLKHIETYSPYSFAYLQNLENNLKKKYAKLEKRFRGISVDSILAQAVTPVYQ</sequence>
<gene>
    <name evidence="1" type="ORF">CDQ84_04290</name>
</gene>
<dbReference type="RefSeq" id="WP_103080489.1">
    <property type="nucleotide sequence ID" value="NZ_CP021850.1"/>
</dbReference>